<sequence length="240" mass="28468">MEQIRINEKNNIRLKIKETNSQINKNTETIKRLRNIQDNVEFYKKQIDKLNTKIKEDESNLIDLEKKLEDVTNGLYDLTLNENISKNNVIAQNKQDISDKKNKIKNEQKREDKKNLDLEYKTFRKHDGISSFGLQKETDRFFFNCDTIPDYIKENLKTMPNNKGYIWKGIQCFGELPPENDTIILFEKLRGNIMKIHEISRKQYLIYEKQGKGQKKLISNEKRNPILSNAQIEKLKLMAK</sequence>
<dbReference type="AlphaFoldDB" id="A0A6C0E2M5"/>
<reference evidence="2" key="1">
    <citation type="journal article" date="2020" name="Nature">
        <title>Giant virus diversity and host interactions through global metagenomics.</title>
        <authorList>
            <person name="Schulz F."/>
            <person name="Roux S."/>
            <person name="Paez-Espino D."/>
            <person name="Jungbluth S."/>
            <person name="Walsh D.A."/>
            <person name="Denef V.J."/>
            <person name="McMahon K.D."/>
            <person name="Konstantinidis K.T."/>
            <person name="Eloe-Fadrosh E.A."/>
            <person name="Kyrpides N.C."/>
            <person name="Woyke T."/>
        </authorList>
    </citation>
    <scope>NUCLEOTIDE SEQUENCE</scope>
    <source>
        <strain evidence="2">GVMAG-M-3300023179-111</strain>
    </source>
</reference>
<feature type="coiled-coil region" evidence="1">
    <location>
        <begin position="16"/>
        <end position="110"/>
    </location>
</feature>
<proteinExistence type="predicted"/>
<dbReference type="EMBL" id="MN739711">
    <property type="protein sequence ID" value="QHT22539.1"/>
    <property type="molecule type" value="Genomic_DNA"/>
</dbReference>
<protein>
    <submittedName>
        <fullName evidence="2">Uncharacterized protein</fullName>
    </submittedName>
</protein>
<organism evidence="2">
    <name type="scientific">viral metagenome</name>
    <dbReference type="NCBI Taxonomy" id="1070528"/>
    <lineage>
        <taxon>unclassified sequences</taxon>
        <taxon>metagenomes</taxon>
        <taxon>organismal metagenomes</taxon>
    </lineage>
</organism>
<evidence type="ECO:0000313" key="2">
    <source>
        <dbReference type="EMBL" id="QHT22539.1"/>
    </source>
</evidence>
<keyword evidence="1" id="KW-0175">Coiled coil</keyword>
<accession>A0A6C0E2M5</accession>
<evidence type="ECO:0000256" key="1">
    <source>
        <dbReference type="SAM" id="Coils"/>
    </source>
</evidence>
<name>A0A6C0E2M5_9ZZZZ</name>